<dbReference type="PANTHER" id="PTHR47396:SF1">
    <property type="entry name" value="ATP-DEPENDENT HELICASE IRC3-RELATED"/>
    <property type="match status" value="1"/>
</dbReference>
<feature type="domain" description="Helicase C-terminal" evidence="1">
    <location>
        <begin position="16"/>
        <end position="122"/>
    </location>
</feature>
<dbReference type="GO" id="GO:0005829">
    <property type="term" value="C:cytosol"/>
    <property type="evidence" value="ECO:0007669"/>
    <property type="project" value="TreeGrafter"/>
</dbReference>
<dbReference type="GO" id="GO:0003677">
    <property type="term" value="F:DNA binding"/>
    <property type="evidence" value="ECO:0007669"/>
    <property type="project" value="InterPro"/>
</dbReference>
<evidence type="ECO:0000313" key="3">
    <source>
        <dbReference type="EMBL" id="QDT41416.1"/>
    </source>
</evidence>
<dbReference type="SUPFAM" id="SSF52540">
    <property type="entry name" value="P-loop containing nucleoside triphosphate hydrolases"/>
    <property type="match status" value="1"/>
</dbReference>
<feature type="domain" description="EcoEI R protein C-terminal" evidence="2">
    <location>
        <begin position="236"/>
        <end position="391"/>
    </location>
</feature>
<dbReference type="Proteomes" id="UP000317171">
    <property type="component" value="Chromosome"/>
</dbReference>
<dbReference type="KEGG" id="gaz:Pan241w_14770"/>
<dbReference type="InterPro" id="IPR027417">
    <property type="entry name" value="P-loop_NTPase"/>
</dbReference>
<dbReference type="GO" id="GO:0003824">
    <property type="term" value="F:catalytic activity"/>
    <property type="evidence" value="ECO:0007669"/>
    <property type="project" value="InterPro"/>
</dbReference>
<dbReference type="CDD" id="cd18799">
    <property type="entry name" value="SF2_C_EcoAI-like"/>
    <property type="match status" value="1"/>
</dbReference>
<sequence length="396" mass="45311">MIEIREREAYRVQLFLEEADQNQKAIVFCKTQLHAAVVRDLINQMKESSDPDYCARVTADDGALGEQALREFQDNEKTIPTILTTSQKLSTGVDARNVRNIVLMRPVNDMIEFKQIVGRGTRTFEGKDYFTIYDFVNIFDHFADPEWDGEPIDPDVCGKCGSYPCECEKTPQLCKKCGQRPCICEKEPCAECGEIPCKCKKEKIQIKLGRGKTRQINHMTETTFWSADGQPVTAEMFIQELFGKLPEFYSSEQELRDIWSDPTTRKGLLERLDEAGYSIESLKTLRDLVADPKSDLFDVLEYVSFEVSPITRAERVKAAESQIFENLSQEQREFVEFVLSHYIEDGEEILNQEVLPDLLKLKYEAIQDAIAALGSSENITNTFIEFQKYLYSVLSA</sequence>
<dbReference type="EMBL" id="CP036269">
    <property type="protein sequence ID" value="QDT41416.1"/>
    <property type="molecule type" value="Genomic_DNA"/>
</dbReference>
<dbReference type="InterPro" id="IPR001650">
    <property type="entry name" value="Helicase_C-like"/>
</dbReference>
<evidence type="ECO:0000259" key="1">
    <source>
        <dbReference type="Pfam" id="PF00271"/>
    </source>
</evidence>
<reference evidence="3 4" key="1">
    <citation type="submission" date="2019-02" db="EMBL/GenBank/DDBJ databases">
        <title>Deep-cultivation of Planctomycetes and their phenomic and genomic characterization uncovers novel biology.</title>
        <authorList>
            <person name="Wiegand S."/>
            <person name="Jogler M."/>
            <person name="Boedeker C."/>
            <person name="Pinto D."/>
            <person name="Vollmers J."/>
            <person name="Rivas-Marin E."/>
            <person name="Kohn T."/>
            <person name="Peeters S.H."/>
            <person name="Heuer A."/>
            <person name="Rast P."/>
            <person name="Oberbeckmann S."/>
            <person name="Bunk B."/>
            <person name="Jeske O."/>
            <person name="Meyerdierks A."/>
            <person name="Storesund J.E."/>
            <person name="Kallscheuer N."/>
            <person name="Luecker S."/>
            <person name="Lage O.M."/>
            <person name="Pohl T."/>
            <person name="Merkel B.J."/>
            <person name="Hornburger P."/>
            <person name="Mueller R.-W."/>
            <person name="Bruemmer F."/>
            <person name="Labrenz M."/>
            <person name="Spormann A.M."/>
            <person name="Op den Camp H."/>
            <person name="Overmann J."/>
            <person name="Amann R."/>
            <person name="Jetten M.S.M."/>
            <person name="Mascher T."/>
            <person name="Medema M.H."/>
            <person name="Devos D.P."/>
            <person name="Kaster A.-K."/>
            <person name="Ovreas L."/>
            <person name="Rohde M."/>
            <person name="Galperin M.Y."/>
            <person name="Jogler C."/>
        </authorList>
    </citation>
    <scope>NUCLEOTIDE SEQUENCE [LARGE SCALE GENOMIC DNA]</scope>
    <source>
        <strain evidence="3 4">Pan241w</strain>
    </source>
</reference>
<dbReference type="Pfam" id="PF08463">
    <property type="entry name" value="EcoEI_R_C"/>
    <property type="match status" value="1"/>
</dbReference>
<dbReference type="PANTHER" id="PTHR47396">
    <property type="entry name" value="TYPE I RESTRICTION ENZYME ECOKI R PROTEIN"/>
    <property type="match status" value="1"/>
</dbReference>
<evidence type="ECO:0000259" key="2">
    <source>
        <dbReference type="Pfam" id="PF08463"/>
    </source>
</evidence>
<dbReference type="GO" id="GO:0006304">
    <property type="term" value="P:DNA modification"/>
    <property type="evidence" value="ECO:0007669"/>
    <property type="project" value="InterPro"/>
</dbReference>
<evidence type="ECO:0000313" key="4">
    <source>
        <dbReference type="Proteomes" id="UP000317171"/>
    </source>
</evidence>
<dbReference type="AlphaFoldDB" id="A0A517RC37"/>
<dbReference type="Gene3D" id="3.40.50.300">
    <property type="entry name" value="P-loop containing nucleotide triphosphate hydrolases"/>
    <property type="match status" value="1"/>
</dbReference>
<dbReference type="InterPro" id="IPR013670">
    <property type="entry name" value="EcoEI_R_C_dom"/>
</dbReference>
<dbReference type="InterPro" id="IPR050742">
    <property type="entry name" value="Helicase_Restrict-Modif_Enz"/>
</dbReference>
<proteinExistence type="predicted"/>
<gene>
    <name evidence="3" type="ORF">Pan241w_14770</name>
</gene>
<name>A0A517RC37_9PLAN</name>
<dbReference type="OrthoDB" id="9758243at2"/>
<accession>A0A517RC37</accession>
<dbReference type="Pfam" id="PF00271">
    <property type="entry name" value="Helicase_C"/>
    <property type="match status" value="1"/>
</dbReference>
<organism evidence="3 4">
    <name type="scientific">Gimesia alba</name>
    <dbReference type="NCBI Taxonomy" id="2527973"/>
    <lineage>
        <taxon>Bacteria</taxon>
        <taxon>Pseudomonadati</taxon>
        <taxon>Planctomycetota</taxon>
        <taxon>Planctomycetia</taxon>
        <taxon>Planctomycetales</taxon>
        <taxon>Planctomycetaceae</taxon>
        <taxon>Gimesia</taxon>
    </lineage>
</organism>
<keyword evidence="4" id="KW-1185">Reference proteome</keyword>
<protein>
    <submittedName>
        <fullName evidence="3">Type I restriction enzyme EcoKI subunit R</fullName>
    </submittedName>
</protein>